<comment type="caution">
    <text evidence="1">The sequence shown here is derived from an EMBL/GenBank/DDBJ whole genome shotgun (WGS) entry which is preliminary data.</text>
</comment>
<name>A0A098RZD0_9BACT</name>
<sequence>MPTVLNFGIDRGNPQGYRFQLEDVGKGSIFEFMLSHLYKSQAGLQMKALGLFPLTAVNVRLLRSRSAMVFQGILRCDFSEVLLLQQD</sequence>
<organism evidence="1 2">
    <name type="scientific">Phaeodactylibacter xiamenensis</name>
    <dbReference type="NCBI Taxonomy" id="1524460"/>
    <lineage>
        <taxon>Bacteria</taxon>
        <taxon>Pseudomonadati</taxon>
        <taxon>Bacteroidota</taxon>
        <taxon>Saprospiria</taxon>
        <taxon>Saprospirales</taxon>
        <taxon>Haliscomenobacteraceae</taxon>
        <taxon>Phaeodactylibacter</taxon>
    </lineage>
</organism>
<accession>A0A098RZD0</accession>
<evidence type="ECO:0000313" key="2">
    <source>
        <dbReference type="Proteomes" id="UP000029736"/>
    </source>
</evidence>
<reference evidence="1 2" key="1">
    <citation type="journal article" date="2014" name="Int. J. Syst. Evol. Microbiol.">
        <title>Phaeodactylibacter xiamenensis gen. nov., sp. nov., a member of the family Saprospiraceae isolated from the marine alga Phaeodactylum tricornutum.</title>
        <authorList>
            <person name="Chen Z.Jr."/>
            <person name="Lei X."/>
            <person name="Lai Q."/>
            <person name="Li Y."/>
            <person name="Zhang B."/>
            <person name="Zhang J."/>
            <person name="Zhang H."/>
            <person name="Yang L."/>
            <person name="Zheng W."/>
            <person name="Tian Y."/>
            <person name="Yu Z."/>
            <person name="Xu H.Jr."/>
            <person name="Zheng T."/>
        </authorList>
    </citation>
    <scope>NUCLEOTIDE SEQUENCE [LARGE SCALE GENOMIC DNA]</scope>
    <source>
        <strain evidence="1 2">KD52</strain>
    </source>
</reference>
<dbReference type="AlphaFoldDB" id="A0A098RZD0"/>
<dbReference type="Proteomes" id="UP000029736">
    <property type="component" value="Unassembled WGS sequence"/>
</dbReference>
<dbReference type="EMBL" id="JPOS01000092">
    <property type="protein sequence ID" value="KGE85221.1"/>
    <property type="molecule type" value="Genomic_DNA"/>
</dbReference>
<evidence type="ECO:0000313" key="1">
    <source>
        <dbReference type="EMBL" id="KGE85221.1"/>
    </source>
</evidence>
<protein>
    <submittedName>
        <fullName evidence="1">Uncharacterized protein</fullName>
    </submittedName>
</protein>
<proteinExistence type="predicted"/>
<gene>
    <name evidence="1" type="ORF">IX84_29580</name>
</gene>
<dbReference type="STRING" id="1524460.IX84_29580"/>
<keyword evidence="2" id="KW-1185">Reference proteome</keyword>